<keyword evidence="3" id="KW-1185">Reference proteome</keyword>
<gene>
    <name evidence="2" type="ORF">Ocin01_08095</name>
</gene>
<name>A0A1D2N0J8_ORCCI</name>
<dbReference type="Proteomes" id="UP000094527">
    <property type="component" value="Unassembled WGS sequence"/>
</dbReference>
<dbReference type="AlphaFoldDB" id="A0A1D2N0J8"/>
<evidence type="ECO:0000313" key="3">
    <source>
        <dbReference type="Proteomes" id="UP000094527"/>
    </source>
</evidence>
<feature type="compositionally biased region" description="Low complexity" evidence="1">
    <location>
        <begin position="167"/>
        <end position="178"/>
    </location>
</feature>
<proteinExistence type="predicted"/>
<feature type="non-terminal residue" evidence="2">
    <location>
        <position position="252"/>
    </location>
</feature>
<evidence type="ECO:0000256" key="1">
    <source>
        <dbReference type="SAM" id="MobiDB-lite"/>
    </source>
</evidence>
<feature type="compositionally biased region" description="Basic residues" evidence="1">
    <location>
        <begin position="35"/>
        <end position="44"/>
    </location>
</feature>
<feature type="region of interest" description="Disordered" evidence="1">
    <location>
        <begin position="160"/>
        <end position="197"/>
    </location>
</feature>
<feature type="region of interest" description="Disordered" evidence="1">
    <location>
        <begin position="1"/>
        <end position="111"/>
    </location>
</feature>
<reference evidence="2 3" key="1">
    <citation type="journal article" date="2016" name="Genome Biol. Evol.">
        <title>Gene Family Evolution Reflects Adaptation to Soil Environmental Stressors in the Genome of the Collembolan Orchesella cincta.</title>
        <authorList>
            <person name="Faddeeva-Vakhrusheva A."/>
            <person name="Derks M.F."/>
            <person name="Anvar S.Y."/>
            <person name="Agamennone V."/>
            <person name="Suring W."/>
            <person name="Smit S."/>
            <person name="van Straalen N.M."/>
            <person name="Roelofs D."/>
        </authorList>
    </citation>
    <scope>NUCLEOTIDE SEQUENCE [LARGE SCALE GENOMIC DNA]</scope>
    <source>
        <tissue evidence="2">Mixed pool</tissue>
    </source>
</reference>
<evidence type="ECO:0000313" key="2">
    <source>
        <dbReference type="EMBL" id="ODM98594.1"/>
    </source>
</evidence>
<organism evidence="2 3">
    <name type="scientific">Orchesella cincta</name>
    <name type="common">Springtail</name>
    <name type="synonym">Podura cincta</name>
    <dbReference type="NCBI Taxonomy" id="48709"/>
    <lineage>
        <taxon>Eukaryota</taxon>
        <taxon>Metazoa</taxon>
        <taxon>Ecdysozoa</taxon>
        <taxon>Arthropoda</taxon>
        <taxon>Hexapoda</taxon>
        <taxon>Collembola</taxon>
        <taxon>Entomobryomorpha</taxon>
        <taxon>Entomobryoidea</taxon>
        <taxon>Orchesellidae</taxon>
        <taxon>Orchesellinae</taxon>
        <taxon>Orchesella</taxon>
    </lineage>
</organism>
<comment type="caution">
    <text evidence="2">The sequence shown here is derived from an EMBL/GenBank/DDBJ whole genome shotgun (WGS) entry which is preliminary data.</text>
</comment>
<feature type="compositionally biased region" description="Polar residues" evidence="1">
    <location>
        <begin position="77"/>
        <end position="91"/>
    </location>
</feature>
<accession>A0A1D2N0J8</accession>
<dbReference type="EMBL" id="LJIJ01000341">
    <property type="protein sequence ID" value="ODM98594.1"/>
    <property type="molecule type" value="Genomic_DNA"/>
</dbReference>
<protein>
    <submittedName>
        <fullName evidence="2">Uncharacterized protein</fullName>
    </submittedName>
</protein>
<sequence length="252" mass="27894">MPGDEIQDLHHQRRSTHSHSQSVNPNRQSVNQHHSQNHAHHTHHHDGQGHDDNSSSSRRATIVDGATVKMIDDDSSSRNSNPTDMSKFSPSPNAPQGARHSGQSYESDDHGRVHFNAGQAEATALPPPIPDTKKIIENLARASWTTASFTEVPNALDELTQQHHPSRTSADRSAAAAEGRPKRISEGIKTPKSSTGDLHSILVKHGQQPMESTLTKYLRPTMSDEGTQAGIPSWDWLSRLEQMLIHFFLMIF</sequence>